<keyword evidence="3" id="KW-1185">Reference proteome</keyword>
<gene>
    <name evidence="2" type="ORF">CAE01nite_01270</name>
</gene>
<evidence type="ECO:0000313" key="3">
    <source>
        <dbReference type="Proteomes" id="UP000321181"/>
    </source>
</evidence>
<reference evidence="2 3" key="1">
    <citation type="submission" date="2019-07" db="EMBL/GenBank/DDBJ databases">
        <title>Whole genome shotgun sequence of Cellulomonas aerilata NBRC 106308.</title>
        <authorList>
            <person name="Hosoyama A."/>
            <person name="Uohara A."/>
            <person name="Ohji S."/>
            <person name="Ichikawa N."/>
        </authorList>
    </citation>
    <scope>NUCLEOTIDE SEQUENCE [LARGE SCALE GENOMIC DNA]</scope>
    <source>
        <strain evidence="2 3">NBRC 106308</strain>
    </source>
</reference>
<dbReference type="EMBL" id="BJYY01000001">
    <property type="protein sequence ID" value="GEO32402.1"/>
    <property type="molecule type" value="Genomic_DNA"/>
</dbReference>
<dbReference type="PANTHER" id="PTHR24094:SF15">
    <property type="entry name" value="AMP-DEPENDENT SYNTHETASE_LIGASE DOMAIN-CONTAINING PROTEIN-RELATED"/>
    <property type="match status" value="1"/>
</dbReference>
<proteinExistence type="predicted"/>
<dbReference type="RefSeq" id="WP_246130916.1">
    <property type="nucleotide sequence ID" value="NZ_BAAARM010000001.1"/>
</dbReference>
<sequence length="242" mass="26221">MPSLTSRRVRRRTVSLVVYLVSAVAVVVGAGLALPELTSPDGPRYPVTTEELATGRAALDSLEVKGRAPRTGYDRDLFGAAWADVDRNGCDTRNDVLARDLTGETFKPGTRDCVVLAGTLQDPYGGGVERFVRGPSTSADVQIDHVVALSDAWQKGAQGWDDATRTAFANDPLNLLAVDGPINQAKGASDAATWLPPHRPYRCRYVLRQAQVKATYRLWVTAAERDAMAREMDRCEVTPPGP</sequence>
<name>A0A512D7E4_9CELL</name>
<protein>
    <recommendedName>
        <fullName evidence="1">GmrSD restriction endonucleases C-terminal domain-containing protein</fullName>
    </recommendedName>
</protein>
<accession>A0A512D7E4</accession>
<dbReference type="AlphaFoldDB" id="A0A512D7E4"/>
<dbReference type="Pfam" id="PF07510">
    <property type="entry name" value="GmrSD_C"/>
    <property type="match status" value="1"/>
</dbReference>
<comment type="caution">
    <text evidence="2">The sequence shown here is derived from an EMBL/GenBank/DDBJ whole genome shotgun (WGS) entry which is preliminary data.</text>
</comment>
<organism evidence="2 3">
    <name type="scientific">Cellulomonas aerilata</name>
    <dbReference type="NCBI Taxonomy" id="515326"/>
    <lineage>
        <taxon>Bacteria</taxon>
        <taxon>Bacillati</taxon>
        <taxon>Actinomycetota</taxon>
        <taxon>Actinomycetes</taxon>
        <taxon>Micrococcales</taxon>
        <taxon>Cellulomonadaceae</taxon>
        <taxon>Cellulomonas</taxon>
    </lineage>
</organism>
<feature type="domain" description="GmrSD restriction endonucleases C-terminal" evidence="1">
    <location>
        <begin position="91"/>
        <end position="230"/>
    </location>
</feature>
<evidence type="ECO:0000313" key="2">
    <source>
        <dbReference type="EMBL" id="GEO32402.1"/>
    </source>
</evidence>
<dbReference type="PANTHER" id="PTHR24094">
    <property type="entry name" value="SECRETED PROTEIN"/>
    <property type="match status" value="1"/>
</dbReference>
<evidence type="ECO:0000259" key="1">
    <source>
        <dbReference type="Pfam" id="PF07510"/>
    </source>
</evidence>
<dbReference type="InterPro" id="IPR011089">
    <property type="entry name" value="GmrSD_C"/>
</dbReference>
<dbReference type="Proteomes" id="UP000321181">
    <property type="component" value="Unassembled WGS sequence"/>
</dbReference>